<feature type="domain" description="Glycosyl transferase family 1" evidence="1">
    <location>
        <begin position="170"/>
        <end position="329"/>
    </location>
</feature>
<dbReference type="RefSeq" id="WP_187255283.1">
    <property type="nucleotide sequence ID" value="NZ_JBHULF010000006.1"/>
</dbReference>
<evidence type="ECO:0000259" key="2">
    <source>
        <dbReference type="Pfam" id="PF13579"/>
    </source>
</evidence>
<feature type="domain" description="Glycosyltransferase subfamily 4-like N-terminal" evidence="2">
    <location>
        <begin position="65"/>
        <end position="161"/>
    </location>
</feature>
<accession>A0ABR7M4M0</accession>
<dbReference type="Pfam" id="PF00534">
    <property type="entry name" value="Glycos_transf_1"/>
    <property type="match status" value="1"/>
</dbReference>
<dbReference type="PANTHER" id="PTHR12526">
    <property type="entry name" value="GLYCOSYLTRANSFERASE"/>
    <property type="match status" value="1"/>
</dbReference>
<evidence type="ECO:0000259" key="1">
    <source>
        <dbReference type="Pfam" id="PF00534"/>
    </source>
</evidence>
<dbReference type="SUPFAM" id="SSF53756">
    <property type="entry name" value="UDP-Glycosyltransferase/glycogen phosphorylase"/>
    <property type="match status" value="1"/>
</dbReference>
<keyword evidence="4" id="KW-1185">Reference proteome</keyword>
<evidence type="ECO:0000313" key="3">
    <source>
        <dbReference type="EMBL" id="MBC6489950.1"/>
    </source>
</evidence>
<dbReference type="Gene3D" id="3.40.50.2000">
    <property type="entry name" value="Glycogen Phosphorylase B"/>
    <property type="match status" value="2"/>
</dbReference>
<name>A0ABR7M4M0_9BACT</name>
<comment type="caution">
    <text evidence="3">The sequence shown here is derived from an EMBL/GenBank/DDBJ whole genome shotgun (WGS) entry which is preliminary data.</text>
</comment>
<dbReference type="CDD" id="cd03801">
    <property type="entry name" value="GT4_PimA-like"/>
    <property type="match status" value="1"/>
</dbReference>
<dbReference type="InterPro" id="IPR028098">
    <property type="entry name" value="Glyco_trans_4-like_N"/>
</dbReference>
<reference evidence="3 4" key="1">
    <citation type="submission" date="2016-07" db="EMBL/GenBank/DDBJ databases">
        <title>Genome analysis of Flavihumibacter stibioxidans YS-17.</title>
        <authorList>
            <person name="Shi K."/>
            <person name="Han Y."/>
            <person name="Wang G."/>
        </authorList>
    </citation>
    <scope>NUCLEOTIDE SEQUENCE [LARGE SCALE GENOMIC DNA]</scope>
    <source>
        <strain evidence="3 4">YS-17</strain>
    </source>
</reference>
<protein>
    <recommendedName>
        <fullName evidence="5">Glycosyltransferase involved in cell wall biosynthesis</fullName>
    </recommendedName>
</protein>
<proteinExistence type="predicted"/>
<dbReference type="EMBL" id="MBUA01000001">
    <property type="protein sequence ID" value="MBC6489950.1"/>
    <property type="molecule type" value="Genomic_DNA"/>
</dbReference>
<dbReference type="Pfam" id="PF13579">
    <property type="entry name" value="Glyco_trans_4_4"/>
    <property type="match status" value="1"/>
</dbReference>
<evidence type="ECO:0008006" key="5">
    <source>
        <dbReference type="Google" id="ProtNLM"/>
    </source>
</evidence>
<sequence>MKTISKGTGLWIGPSFKSKGGVASVIETYFTMDYFARANIHFLASMEDGNKWGKFRLFFLSLMFFLRHIRSWRMVHVHMSSQASFWRKSVFIVLAALFRIPVIIHLHSSSFPGFYFGSGIFSKAFIRYVFRKASKILVLSAPMMELVTEFGLMERSCIFPNPVITKPVGQAKRKENTLLFIGRITREKGIFELVRAIGLVRKSIPGVMVWVAGTGQEDLMRAEVRQLGLEDHFQFLGWISGEEKTELLGEATVMVSPSYGEGQSISILESMMAGLPVICTSVGGNEFLLGNPPAGVIVPAREVDPLADAIVGLLENESARTELAKLGKNRIEQGFNYFIVENELNKIYNSLPNHQNKKLVKIYGEL</sequence>
<organism evidence="3 4">
    <name type="scientific">Flavihumibacter stibioxidans</name>
    <dbReference type="NCBI Taxonomy" id="1834163"/>
    <lineage>
        <taxon>Bacteria</taxon>
        <taxon>Pseudomonadati</taxon>
        <taxon>Bacteroidota</taxon>
        <taxon>Chitinophagia</taxon>
        <taxon>Chitinophagales</taxon>
        <taxon>Chitinophagaceae</taxon>
        <taxon>Flavihumibacter</taxon>
    </lineage>
</organism>
<dbReference type="Proteomes" id="UP000765802">
    <property type="component" value="Unassembled WGS sequence"/>
</dbReference>
<evidence type="ECO:0000313" key="4">
    <source>
        <dbReference type="Proteomes" id="UP000765802"/>
    </source>
</evidence>
<dbReference type="InterPro" id="IPR001296">
    <property type="entry name" value="Glyco_trans_1"/>
</dbReference>
<gene>
    <name evidence="3" type="ORF">BC349_03150</name>
</gene>